<dbReference type="AlphaFoldDB" id="A0A4Y7KWV7"/>
<name>A0A4Y7KWV7_PAPSO</name>
<dbReference type="SUPFAM" id="SSF55961">
    <property type="entry name" value="Bet v1-like"/>
    <property type="match status" value="1"/>
</dbReference>
<dbReference type="Gene3D" id="3.30.530.20">
    <property type="match status" value="1"/>
</dbReference>
<dbReference type="InterPro" id="IPR000916">
    <property type="entry name" value="Bet_v_I/MLP"/>
</dbReference>
<dbReference type="Pfam" id="PF00407">
    <property type="entry name" value="Bet_v_1"/>
    <property type="match status" value="1"/>
</dbReference>
<keyword evidence="3" id="KW-1185">Reference proteome</keyword>
<dbReference type="InterPro" id="IPR023393">
    <property type="entry name" value="START-like_dom_sf"/>
</dbReference>
<feature type="domain" description="Bet v I/Major latex protein" evidence="1">
    <location>
        <begin position="3"/>
        <end position="107"/>
    </location>
</feature>
<organism evidence="2 3">
    <name type="scientific">Papaver somniferum</name>
    <name type="common">Opium poppy</name>
    <dbReference type="NCBI Taxonomy" id="3469"/>
    <lineage>
        <taxon>Eukaryota</taxon>
        <taxon>Viridiplantae</taxon>
        <taxon>Streptophyta</taxon>
        <taxon>Embryophyta</taxon>
        <taxon>Tracheophyta</taxon>
        <taxon>Spermatophyta</taxon>
        <taxon>Magnoliopsida</taxon>
        <taxon>Ranunculales</taxon>
        <taxon>Papaveraceae</taxon>
        <taxon>Papaveroideae</taxon>
        <taxon>Papaver</taxon>
    </lineage>
</organism>
<reference evidence="2 3" key="1">
    <citation type="journal article" date="2018" name="Science">
        <title>The opium poppy genome and morphinan production.</title>
        <authorList>
            <person name="Guo L."/>
            <person name="Winzer T."/>
            <person name="Yang X."/>
            <person name="Li Y."/>
            <person name="Ning Z."/>
            <person name="He Z."/>
            <person name="Teodor R."/>
            <person name="Lu Y."/>
            <person name="Bowser T.A."/>
            <person name="Graham I.A."/>
            <person name="Ye K."/>
        </authorList>
    </citation>
    <scope>NUCLEOTIDE SEQUENCE [LARGE SCALE GENOMIC DNA]</scope>
    <source>
        <strain evidence="3">cv. HN1</strain>
        <tissue evidence="2">Leaves</tissue>
    </source>
</reference>
<protein>
    <recommendedName>
        <fullName evidence="1">Bet v I/Major latex protein domain-containing protein</fullName>
    </recommendedName>
</protein>
<gene>
    <name evidence="2" type="ORF">C5167_000978</name>
</gene>
<dbReference type="PANTHER" id="PTHR31907">
    <property type="entry name" value="MLP-LIKE PROTEIN 423"/>
    <property type="match status" value="1"/>
</dbReference>
<dbReference type="Proteomes" id="UP000316621">
    <property type="component" value="Chromosome 9"/>
</dbReference>
<dbReference type="Gramene" id="RZC76842">
    <property type="protein sequence ID" value="RZC76842"/>
    <property type="gene ID" value="C5167_000978"/>
</dbReference>
<accession>A0A4Y7KWV7</accession>
<sequence length="116" mass="13149">MAHNLEFEYKAKCCAEELYAMMTRDAAKLPKYVLQMIHNVQILPGDGDVRVGSVFIWDYVRGDKPSSAMKKDKVTAVDHKNMSITFTGFEGELTNGFTSLSSTLNYYHTNTEGWEL</sequence>
<evidence type="ECO:0000259" key="1">
    <source>
        <dbReference type="Pfam" id="PF00407"/>
    </source>
</evidence>
<dbReference type="InterPro" id="IPR051761">
    <property type="entry name" value="MLP-like_ligand-binding"/>
</dbReference>
<proteinExistence type="predicted"/>
<evidence type="ECO:0000313" key="3">
    <source>
        <dbReference type="Proteomes" id="UP000316621"/>
    </source>
</evidence>
<dbReference type="EMBL" id="CM010723">
    <property type="protein sequence ID" value="RZC76842.1"/>
    <property type="molecule type" value="Genomic_DNA"/>
</dbReference>
<evidence type="ECO:0000313" key="2">
    <source>
        <dbReference type="EMBL" id="RZC76842.1"/>
    </source>
</evidence>
<dbReference type="GO" id="GO:0006952">
    <property type="term" value="P:defense response"/>
    <property type="evidence" value="ECO:0007669"/>
    <property type="project" value="InterPro"/>
</dbReference>